<gene>
    <name evidence="2" type="ORF">EIY87_11120</name>
</gene>
<comment type="caution">
    <text evidence="2">The sequence shown here is derived from an EMBL/GenBank/DDBJ whole genome shotgun (WGS) entry which is preliminary data.</text>
</comment>
<feature type="transmembrane region" description="Helical" evidence="1">
    <location>
        <begin position="12"/>
        <end position="35"/>
    </location>
</feature>
<organism evidence="2 3">
    <name type="scientific">Amycolatopsis eburnea</name>
    <dbReference type="NCBI Taxonomy" id="2267691"/>
    <lineage>
        <taxon>Bacteria</taxon>
        <taxon>Bacillati</taxon>
        <taxon>Actinomycetota</taxon>
        <taxon>Actinomycetes</taxon>
        <taxon>Pseudonocardiales</taxon>
        <taxon>Pseudonocardiaceae</taxon>
        <taxon>Amycolatopsis</taxon>
    </lineage>
</organism>
<dbReference type="Proteomes" id="UP000267081">
    <property type="component" value="Unassembled WGS sequence"/>
</dbReference>
<keyword evidence="1" id="KW-0472">Membrane</keyword>
<feature type="transmembrane region" description="Helical" evidence="1">
    <location>
        <begin position="41"/>
        <end position="64"/>
    </location>
</feature>
<evidence type="ECO:0000313" key="2">
    <source>
        <dbReference type="EMBL" id="RSD21392.1"/>
    </source>
</evidence>
<dbReference type="EMBL" id="RSEC01000033">
    <property type="protein sequence ID" value="RSD21392.1"/>
    <property type="molecule type" value="Genomic_DNA"/>
</dbReference>
<accession>A0A3R9DM85</accession>
<keyword evidence="3" id="KW-1185">Reference proteome</keyword>
<evidence type="ECO:0000313" key="3">
    <source>
        <dbReference type="Proteomes" id="UP000267081"/>
    </source>
</evidence>
<keyword evidence="1" id="KW-1133">Transmembrane helix</keyword>
<dbReference type="RefSeq" id="WP_125307618.1">
    <property type="nucleotide sequence ID" value="NZ_RSEC01000033.1"/>
</dbReference>
<sequence>MAERRWHFIPTTAPLCWLYLGVGAILLVSSVLTLTRAETGAPVLTVIAAVAAVALIVVAAIGLARPRLRGR</sequence>
<name>A0A3R9DM85_9PSEU</name>
<protein>
    <submittedName>
        <fullName evidence="2">Uncharacterized protein</fullName>
    </submittedName>
</protein>
<reference evidence="2 3" key="1">
    <citation type="submission" date="2018-12" db="EMBL/GenBank/DDBJ databases">
        <title>Amycolatopsis eburnea sp. nov. actinomycete associate with arbuscular mycorrhiza fungal spore.</title>
        <authorList>
            <person name="Lumyong S."/>
            <person name="Chaiya L."/>
        </authorList>
    </citation>
    <scope>NUCLEOTIDE SEQUENCE [LARGE SCALE GENOMIC DNA]</scope>
    <source>
        <strain evidence="2 3">GLM-1</strain>
    </source>
</reference>
<proteinExistence type="predicted"/>
<dbReference type="AlphaFoldDB" id="A0A3R9DM85"/>
<dbReference type="OrthoDB" id="3635011at2"/>
<evidence type="ECO:0000256" key="1">
    <source>
        <dbReference type="SAM" id="Phobius"/>
    </source>
</evidence>
<keyword evidence="1" id="KW-0812">Transmembrane</keyword>